<evidence type="ECO:0000313" key="1">
    <source>
        <dbReference type="EMBL" id="KAJ7517932.1"/>
    </source>
</evidence>
<proteinExistence type="predicted"/>
<accession>A0ACC2AKD1</accession>
<gene>
    <name evidence="1" type="ORF">O6H91_21G046800</name>
</gene>
<keyword evidence="2" id="KW-1185">Reference proteome</keyword>
<reference evidence="2" key="1">
    <citation type="journal article" date="2024" name="Proc. Natl. Acad. Sci. U.S.A.">
        <title>Extraordinary preservation of gene collinearity over three hundred million years revealed in homosporous lycophytes.</title>
        <authorList>
            <person name="Li C."/>
            <person name="Wickell D."/>
            <person name="Kuo L.Y."/>
            <person name="Chen X."/>
            <person name="Nie B."/>
            <person name="Liao X."/>
            <person name="Peng D."/>
            <person name="Ji J."/>
            <person name="Jenkins J."/>
            <person name="Williams M."/>
            <person name="Shu S."/>
            <person name="Plott C."/>
            <person name="Barry K."/>
            <person name="Rajasekar S."/>
            <person name="Grimwood J."/>
            <person name="Han X."/>
            <person name="Sun S."/>
            <person name="Hou Z."/>
            <person name="He W."/>
            <person name="Dai G."/>
            <person name="Sun C."/>
            <person name="Schmutz J."/>
            <person name="Leebens-Mack J.H."/>
            <person name="Li F.W."/>
            <person name="Wang L."/>
        </authorList>
    </citation>
    <scope>NUCLEOTIDE SEQUENCE [LARGE SCALE GENOMIC DNA]</scope>
    <source>
        <strain evidence="2">cv. PW_Plant_1</strain>
    </source>
</reference>
<protein>
    <submittedName>
        <fullName evidence="1">Uncharacterized protein</fullName>
    </submittedName>
</protein>
<organism evidence="1 2">
    <name type="scientific">Diphasiastrum complanatum</name>
    <name type="common">Issler's clubmoss</name>
    <name type="synonym">Lycopodium complanatum</name>
    <dbReference type="NCBI Taxonomy" id="34168"/>
    <lineage>
        <taxon>Eukaryota</taxon>
        <taxon>Viridiplantae</taxon>
        <taxon>Streptophyta</taxon>
        <taxon>Embryophyta</taxon>
        <taxon>Tracheophyta</taxon>
        <taxon>Lycopodiopsida</taxon>
        <taxon>Lycopodiales</taxon>
        <taxon>Lycopodiaceae</taxon>
        <taxon>Lycopodioideae</taxon>
        <taxon>Diphasiastrum</taxon>
    </lineage>
</organism>
<sequence>MLAFSNQILLLLLAVNAYLVGKPLLQLAEATTRFPRCIANASTLQECIGSAAAVHATESFGSSLFGTSTTPARQVGMRSEFIHRDKLSGSTATTFQRLQQAIRRSNSRALRIGSRARAFSTNSTAATSRLLYDFTTPLESDQFQPEYLMQLQLGTPVTTFHAIADTGSDLVWVQCLPCLQCYKTNDSIFDPSNSSSYSQISCSSQACQALGSNQLPACSNGSSCPYLYGFGDKSVTIGDLSNDTVTMNTTTGVSVSLPIAFGCGHNNSGISFSNDSGGIVGLGRGPLSLISQLSSVLVQEQFSYCMVAFEVSIKTNSPVLFGSAAALSGLDILTTPILDGPIPSFYYVGITGIDVGGSPLQIPGSSFNSSSAGTIFDSGTSLTYLEANAYAIVKSTFASLISLPTVGGPESGPLLCYDTSSQPNFQPPSFTIHFLNGSSLSPPPANYFISVASSILCLAIGNVSNLQNGPSTPSILGNILQQNYHILYDLSASQISFQPATCDAL</sequence>
<comment type="caution">
    <text evidence="1">The sequence shown here is derived from an EMBL/GenBank/DDBJ whole genome shotgun (WGS) entry which is preliminary data.</text>
</comment>
<name>A0ACC2AKD1_DIPCM</name>
<dbReference type="Proteomes" id="UP001162992">
    <property type="component" value="Chromosome 21"/>
</dbReference>
<dbReference type="EMBL" id="CM055112">
    <property type="protein sequence ID" value="KAJ7517932.1"/>
    <property type="molecule type" value="Genomic_DNA"/>
</dbReference>
<evidence type="ECO:0000313" key="2">
    <source>
        <dbReference type="Proteomes" id="UP001162992"/>
    </source>
</evidence>